<dbReference type="EMBL" id="JBBWRZ010000007">
    <property type="protein sequence ID" value="KAK8232134.1"/>
    <property type="molecule type" value="Genomic_DNA"/>
</dbReference>
<evidence type="ECO:0000313" key="2">
    <source>
        <dbReference type="EMBL" id="KAK8232134.1"/>
    </source>
</evidence>
<evidence type="ECO:0000256" key="1">
    <source>
        <dbReference type="SAM" id="MobiDB-lite"/>
    </source>
</evidence>
<evidence type="ECO:0000313" key="3">
    <source>
        <dbReference type="Proteomes" id="UP001492380"/>
    </source>
</evidence>
<accession>A0ABR1YK12</accession>
<keyword evidence="3" id="KW-1185">Reference proteome</keyword>
<gene>
    <name evidence="2" type="ORF">HDK90DRAFT_554870</name>
</gene>
<name>A0ABR1YK12_9PEZI</name>
<comment type="caution">
    <text evidence="2">The sequence shown here is derived from an EMBL/GenBank/DDBJ whole genome shotgun (WGS) entry which is preliminary data.</text>
</comment>
<proteinExistence type="predicted"/>
<feature type="compositionally biased region" description="Basic and acidic residues" evidence="1">
    <location>
        <begin position="111"/>
        <end position="135"/>
    </location>
</feature>
<sequence length="235" mass="26414">MIRRFARNFDSEGYVVHPSITADLGWDALPVKHEEILNRFRIELEDSCAEGSGTKNEHGSRIAQADETAPTNAQNSANERIPSKTPEQQPVASFDAMPTTEKSGPSMLKKRLAESTGLRKEAKRLRQDNQQRDATIESQDEEIAKLKADTEKLKADMEELRQKNRALKKESKKHEFGQVKEKVLAELLSSFQSLYDEAAGEGDEQDKFLENIKAELGRDAFDELLALGRAQANRS</sequence>
<organism evidence="2 3">
    <name type="scientific">Phyllosticta capitalensis</name>
    <dbReference type="NCBI Taxonomy" id="121624"/>
    <lineage>
        <taxon>Eukaryota</taxon>
        <taxon>Fungi</taxon>
        <taxon>Dikarya</taxon>
        <taxon>Ascomycota</taxon>
        <taxon>Pezizomycotina</taxon>
        <taxon>Dothideomycetes</taxon>
        <taxon>Dothideomycetes incertae sedis</taxon>
        <taxon>Botryosphaeriales</taxon>
        <taxon>Phyllostictaceae</taxon>
        <taxon>Phyllosticta</taxon>
    </lineage>
</organism>
<reference evidence="2 3" key="1">
    <citation type="submission" date="2024-04" db="EMBL/GenBank/DDBJ databases">
        <title>Phyllosticta paracitricarpa is synonymous to the EU quarantine fungus P. citricarpa based on phylogenomic analyses.</title>
        <authorList>
            <consortium name="Lawrence Berkeley National Laboratory"/>
            <person name="Van Ingen-Buijs V.A."/>
            <person name="Van Westerhoven A.C."/>
            <person name="Haridas S."/>
            <person name="Skiadas P."/>
            <person name="Martin F."/>
            <person name="Groenewald J.Z."/>
            <person name="Crous P.W."/>
            <person name="Seidl M.F."/>
        </authorList>
    </citation>
    <scope>NUCLEOTIDE SEQUENCE [LARGE SCALE GENOMIC DNA]</scope>
    <source>
        <strain evidence="2 3">CBS 123374</strain>
    </source>
</reference>
<feature type="compositionally biased region" description="Polar residues" evidence="1">
    <location>
        <begin position="69"/>
        <end position="78"/>
    </location>
</feature>
<feature type="region of interest" description="Disordered" evidence="1">
    <location>
        <begin position="49"/>
        <end position="140"/>
    </location>
</feature>
<protein>
    <submittedName>
        <fullName evidence="2">Uncharacterized protein</fullName>
    </submittedName>
</protein>
<dbReference type="Proteomes" id="UP001492380">
    <property type="component" value="Unassembled WGS sequence"/>
</dbReference>